<evidence type="ECO:0000313" key="3">
    <source>
        <dbReference type="Proteomes" id="UP000000763"/>
    </source>
</evidence>
<feature type="compositionally biased region" description="Gly residues" evidence="1">
    <location>
        <begin position="47"/>
        <end position="58"/>
    </location>
</feature>
<evidence type="ECO:0000256" key="1">
    <source>
        <dbReference type="SAM" id="MobiDB-lite"/>
    </source>
</evidence>
<accession>Q6Z353</accession>
<name>Q6Z353_ORYSJ</name>
<evidence type="ECO:0000313" key="2">
    <source>
        <dbReference type="EMBL" id="BAC84230.1"/>
    </source>
</evidence>
<dbReference type="Proteomes" id="UP000000763">
    <property type="component" value="Chromosome 7"/>
</dbReference>
<organism evidence="2 3">
    <name type="scientific">Oryza sativa subsp. japonica</name>
    <name type="common">Rice</name>
    <dbReference type="NCBI Taxonomy" id="39947"/>
    <lineage>
        <taxon>Eukaryota</taxon>
        <taxon>Viridiplantae</taxon>
        <taxon>Streptophyta</taxon>
        <taxon>Embryophyta</taxon>
        <taxon>Tracheophyta</taxon>
        <taxon>Spermatophyta</taxon>
        <taxon>Magnoliopsida</taxon>
        <taxon>Liliopsida</taxon>
        <taxon>Poales</taxon>
        <taxon>Poaceae</taxon>
        <taxon>BOP clade</taxon>
        <taxon>Oryzoideae</taxon>
        <taxon>Oryzeae</taxon>
        <taxon>Oryzinae</taxon>
        <taxon>Oryza</taxon>
        <taxon>Oryza sativa</taxon>
    </lineage>
</organism>
<protein>
    <submittedName>
        <fullName evidence="2">Uncharacterized protein</fullName>
    </submittedName>
</protein>
<dbReference type="EMBL" id="AP005260">
    <property type="protein sequence ID" value="BAC84230.1"/>
    <property type="molecule type" value="Genomic_DNA"/>
</dbReference>
<reference evidence="3" key="2">
    <citation type="journal article" date="2008" name="Nucleic Acids Res.">
        <title>The rice annotation project database (RAP-DB): 2008 update.</title>
        <authorList>
            <consortium name="The rice annotation project (RAP)"/>
        </authorList>
    </citation>
    <scope>GENOME REANNOTATION</scope>
    <source>
        <strain evidence="3">cv. Nipponbare</strain>
    </source>
</reference>
<dbReference type="AlphaFoldDB" id="Q6Z353"/>
<proteinExistence type="predicted"/>
<sequence>MARDGQEVEAAPPSNGRRIRPPEMRPGGGSVRRPGRGSTSPDLVEAGSGGGGGGGGGIRQSVWEALAVGSSFPEARSSVRRSGGGSVRRPGRGSTSPDLVAAGFSGRGIRQLMP</sequence>
<gene>
    <name evidence="2" type="primary">P0557D09.26</name>
</gene>
<reference evidence="3" key="1">
    <citation type="journal article" date="2005" name="Nature">
        <title>The map-based sequence of the rice genome.</title>
        <authorList>
            <consortium name="International rice genome sequencing project (IRGSP)"/>
            <person name="Matsumoto T."/>
            <person name="Wu J."/>
            <person name="Kanamori H."/>
            <person name="Katayose Y."/>
            <person name="Fujisawa M."/>
            <person name="Namiki N."/>
            <person name="Mizuno H."/>
            <person name="Yamamoto K."/>
            <person name="Antonio B.A."/>
            <person name="Baba T."/>
            <person name="Sakata K."/>
            <person name="Nagamura Y."/>
            <person name="Aoki H."/>
            <person name="Arikawa K."/>
            <person name="Arita K."/>
            <person name="Bito T."/>
            <person name="Chiden Y."/>
            <person name="Fujitsuka N."/>
            <person name="Fukunaka R."/>
            <person name="Hamada M."/>
            <person name="Harada C."/>
            <person name="Hayashi A."/>
            <person name="Hijishita S."/>
            <person name="Honda M."/>
            <person name="Hosokawa S."/>
            <person name="Ichikawa Y."/>
            <person name="Idonuma A."/>
            <person name="Iijima M."/>
            <person name="Ikeda M."/>
            <person name="Ikeno M."/>
            <person name="Ito K."/>
            <person name="Ito S."/>
            <person name="Ito T."/>
            <person name="Ito Y."/>
            <person name="Ito Y."/>
            <person name="Iwabuchi A."/>
            <person name="Kamiya K."/>
            <person name="Karasawa W."/>
            <person name="Kurita K."/>
            <person name="Katagiri S."/>
            <person name="Kikuta A."/>
            <person name="Kobayashi H."/>
            <person name="Kobayashi N."/>
            <person name="Machita K."/>
            <person name="Maehara T."/>
            <person name="Masukawa M."/>
            <person name="Mizubayashi T."/>
            <person name="Mukai Y."/>
            <person name="Nagasaki H."/>
            <person name="Nagata Y."/>
            <person name="Naito S."/>
            <person name="Nakashima M."/>
            <person name="Nakama Y."/>
            <person name="Nakamichi Y."/>
            <person name="Nakamura M."/>
            <person name="Meguro A."/>
            <person name="Negishi M."/>
            <person name="Ohta I."/>
            <person name="Ohta T."/>
            <person name="Okamoto M."/>
            <person name="Ono N."/>
            <person name="Saji S."/>
            <person name="Sakaguchi M."/>
            <person name="Sakai K."/>
            <person name="Shibata M."/>
            <person name="Shimokawa T."/>
            <person name="Song J."/>
            <person name="Takazaki Y."/>
            <person name="Terasawa K."/>
            <person name="Tsugane M."/>
            <person name="Tsuji K."/>
            <person name="Ueda S."/>
            <person name="Waki K."/>
            <person name="Yamagata H."/>
            <person name="Yamamoto M."/>
            <person name="Yamamoto S."/>
            <person name="Yamane H."/>
            <person name="Yoshiki S."/>
            <person name="Yoshihara R."/>
            <person name="Yukawa K."/>
            <person name="Zhong H."/>
            <person name="Yano M."/>
            <person name="Yuan Q."/>
            <person name="Ouyang S."/>
            <person name="Liu J."/>
            <person name="Jones K.M."/>
            <person name="Gansberger K."/>
            <person name="Moffat K."/>
            <person name="Hill J."/>
            <person name="Bera J."/>
            <person name="Fadrosh D."/>
            <person name="Jin S."/>
            <person name="Johri S."/>
            <person name="Kim M."/>
            <person name="Overton L."/>
            <person name="Reardon M."/>
            <person name="Tsitrin T."/>
            <person name="Vuong H."/>
            <person name="Weaver B."/>
            <person name="Ciecko A."/>
            <person name="Tallon L."/>
            <person name="Jackson J."/>
            <person name="Pai G."/>
            <person name="Aken S.V."/>
            <person name="Utterback T."/>
            <person name="Reidmuller S."/>
            <person name="Feldblyum T."/>
            <person name="Hsiao J."/>
            <person name="Zismann V."/>
            <person name="Iobst S."/>
            <person name="de Vazeille A.R."/>
            <person name="Buell C.R."/>
            <person name="Ying K."/>
            <person name="Li Y."/>
            <person name="Lu T."/>
            <person name="Huang Y."/>
            <person name="Zhao Q."/>
            <person name="Feng Q."/>
            <person name="Zhang L."/>
            <person name="Zhu J."/>
            <person name="Weng Q."/>
            <person name="Mu J."/>
            <person name="Lu Y."/>
            <person name="Fan D."/>
            <person name="Liu Y."/>
            <person name="Guan J."/>
            <person name="Zhang Y."/>
            <person name="Yu S."/>
            <person name="Liu X."/>
            <person name="Zhang Y."/>
            <person name="Hong G."/>
            <person name="Han B."/>
            <person name="Choisne N."/>
            <person name="Demange N."/>
            <person name="Orjeda G."/>
            <person name="Samain S."/>
            <person name="Cattolico L."/>
            <person name="Pelletier E."/>
            <person name="Couloux A."/>
            <person name="Segurens B."/>
            <person name="Wincker P."/>
            <person name="D'Hont A."/>
            <person name="Scarpelli C."/>
            <person name="Weissenbach J."/>
            <person name="Salanoubat M."/>
            <person name="Quetier F."/>
            <person name="Yu Y."/>
            <person name="Kim H.R."/>
            <person name="Rambo T."/>
            <person name="Currie J."/>
            <person name="Collura K."/>
            <person name="Luo M."/>
            <person name="Yang T."/>
            <person name="Ammiraju J.S.S."/>
            <person name="Engler F."/>
            <person name="Soderlund C."/>
            <person name="Wing R.A."/>
            <person name="Palmer L.E."/>
            <person name="de la Bastide M."/>
            <person name="Spiegel L."/>
            <person name="Nascimento L."/>
            <person name="Zutavern T."/>
            <person name="O'Shaughnessy A."/>
            <person name="Dike S."/>
            <person name="Dedhia N."/>
            <person name="Preston R."/>
            <person name="Balija V."/>
            <person name="McCombie W.R."/>
            <person name="Chow T."/>
            <person name="Chen H."/>
            <person name="Chung M."/>
            <person name="Chen C."/>
            <person name="Shaw J."/>
            <person name="Wu H."/>
            <person name="Hsiao K."/>
            <person name="Chao Y."/>
            <person name="Chu M."/>
            <person name="Cheng C."/>
            <person name="Hour A."/>
            <person name="Lee P."/>
            <person name="Lin S."/>
            <person name="Lin Y."/>
            <person name="Liou J."/>
            <person name="Liu S."/>
            <person name="Hsing Y."/>
            <person name="Raghuvanshi S."/>
            <person name="Mohanty A."/>
            <person name="Bharti A.K."/>
            <person name="Gaur A."/>
            <person name="Gupta V."/>
            <person name="Kumar D."/>
            <person name="Ravi V."/>
            <person name="Vij S."/>
            <person name="Kapur A."/>
            <person name="Khurana P."/>
            <person name="Khurana P."/>
            <person name="Khurana J.P."/>
            <person name="Tyagi A.K."/>
            <person name="Gaikwad K."/>
            <person name="Singh A."/>
            <person name="Dalal V."/>
            <person name="Srivastava S."/>
            <person name="Dixit A."/>
            <person name="Pal A.K."/>
            <person name="Ghazi I.A."/>
            <person name="Yadav M."/>
            <person name="Pandit A."/>
            <person name="Bhargava A."/>
            <person name="Sureshbabu K."/>
            <person name="Batra K."/>
            <person name="Sharma T.R."/>
            <person name="Mohapatra T."/>
            <person name="Singh N.K."/>
            <person name="Messing J."/>
            <person name="Nelson A.B."/>
            <person name="Fuks G."/>
            <person name="Kavchok S."/>
            <person name="Keizer G."/>
            <person name="Linton E."/>
            <person name="Llaca V."/>
            <person name="Song R."/>
            <person name="Tanyolac B."/>
            <person name="Young S."/>
            <person name="Ho-Il K."/>
            <person name="Hahn J.H."/>
            <person name="Sangsakoo G."/>
            <person name="Vanavichit A."/>
            <person name="de Mattos Luiz.A.T."/>
            <person name="Zimmer P.D."/>
            <person name="Malone G."/>
            <person name="Dellagostin O."/>
            <person name="de Oliveira A.C."/>
            <person name="Bevan M."/>
            <person name="Bancroft I."/>
            <person name="Minx P."/>
            <person name="Cordum H."/>
            <person name="Wilson R."/>
            <person name="Cheng Z."/>
            <person name="Jin W."/>
            <person name="Jiang J."/>
            <person name="Leong S.A."/>
            <person name="Iwama H."/>
            <person name="Gojobori T."/>
            <person name="Itoh T."/>
            <person name="Niimura Y."/>
            <person name="Fujii Y."/>
            <person name="Habara T."/>
            <person name="Sakai H."/>
            <person name="Sato Y."/>
            <person name="Wilson G."/>
            <person name="Kumar K."/>
            <person name="McCouch S."/>
            <person name="Juretic N."/>
            <person name="Hoen D."/>
            <person name="Wright S."/>
            <person name="Bruskiewich R."/>
            <person name="Bureau T."/>
            <person name="Miyao A."/>
            <person name="Hirochika H."/>
            <person name="Nishikawa T."/>
            <person name="Kadowaki K."/>
            <person name="Sugiura M."/>
            <person name="Burr B."/>
            <person name="Sasaki T."/>
        </authorList>
    </citation>
    <scope>NUCLEOTIDE SEQUENCE [LARGE SCALE GENOMIC DNA]</scope>
    <source>
        <strain evidence="3">cv. Nipponbare</strain>
    </source>
</reference>
<feature type="region of interest" description="Disordered" evidence="1">
    <location>
        <begin position="1"/>
        <end position="114"/>
    </location>
</feature>